<dbReference type="NCBIfam" id="TIGR02281">
    <property type="entry name" value="clan_AA_DTGA"/>
    <property type="match status" value="1"/>
</dbReference>
<keyword evidence="2" id="KW-1185">Reference proteome</keyword>
<dbReference type="AlphaFoldDB" id="A0A1Y0ETG9"/>
<dbReference type="InterPro" id="IPR021109">
    <property type="entry name" value="Peptidase_aspartic_dom_sf"/>
</dbReference>
<dbReference type="SUPFAM" id="SSF50630">
    <property type="entry name" value="Acid proteases"/>
    <property type="match status" value="1"/>
</dbReference>
<dbReference type="EMBL" id="CP021455">
    <property type="protein sequence ID" value="ARU06965.1"/>
    <property type="molecule type" value="Genomic_DNA"/>
</dbReference>
<name>A0A1Y0ETG9_9BURK</name>
<proteinExistence type="predicted"/>
<evidence type="ECO:0000313" key="2">
    <source>
        <dbReference type="Proteomes" id="UP000196138"/>
    </source>
</evidence>
<sequence length="186" mass="19380">MMGNKALLVVNGRTAKALSPGESLGSVQLVAVKGEVVTIRVDGAQSDLHLGETQASVAGGAPPVGGSQISMASDASGHFLAEGLVNGKPTRFMVDTGATSVAMSLADAVKLGVDYQKGRAVQVSTANGVAPAYALKLHSVRIGDVEVFDVDAVVTSQRMPYVLLGNSFLNRFQMRRDADILVLTRR</sequence>
<organism evidence="1 2">
    <name type="scientific">Comamonas serinivorans</name>
    <dbReference type="NCBI Taxonomy" id="1082851"/>
    <lineage>
        <taxon>Bacteria</taxon>
        <taxon>Pseudomonadati</taxon>
        <taxon>Pseudomonadota</taxon>
        <taxon>Betaproteobacteria</taxon>
        <taxon>Burkholderiales</taxon>
        <taxon>Comamonadaceae</taxon>
        <taxon>Comamonas</taxon>
    </lineage>
</organism>
<reference evidence="1 2" key="1">
    <citation type="submission" date="2017-05" db="EMBL/GenBank/DDBJ databases">
        <authorList>
            <person name="Song R."/>
            <person name="Chenine A.L."/>
            <person name="Ruprecht R.M."/>
        </authorList>
    </citation>
    <scope>NUCLEOTIDE SEQUENCE [LARGE SCALE GENOMIC DNA]</scope>
    <source>
        <strain evidence="1 2">DSM 26136</strain>
    </source>
</reference>
<dbReference type="Gene3D" id="2.40.70.10">
    <property type="entry name" value="Acid Proteases"/>
    <property type="match status" value="1"/>
</dbReference>
<dbReference type="InterPro" id="IPR034122">
    <property type="entry name" value="Retropepsin-like_bacterial"/>
</dbReference>
<dbReference type="OrthoDB" id="185963at2"/>
<accession>A0A1Y0ETG9</accession>
<dbReference type="Pfam" id="PF13975">
    <property type="entry name" value="gag-asp_proteas"/>
    <property type="match status" value="1"/>
</dbReference>
<dbReference type="KEGG" id="cser:CCO03_18020"/>
<evidence type="ECO:0000313" key="1">
    <source>
        <dbReference type="EMBL" id="ARU06965.1"/>
    </source>
</evidence>
<protein>
    <submittedName>
        <fullName evidence="1">Peptidase A2</fullName>
    </submittedName>
</protein>
<dbReference type="CDD" id="cd05483">
    <property type="entry name" value="retropepsin_like_bacteria"/>
    <property type="match status" value="1"/>
</dbReference>
<gene>
    <name evidence="1" type="ORF">CCO03_18020</name>
</gene>
<dbReference type="InterPro" id="IPR011969">
    <property type="entry name" value="Clan_AA_Asp_peptidase_C"/>
</dbReference>
<dbReference type="Proteomes" id="UP000196138">
    <property type="component" value="Chromosome"/>
</dbReference>